<evidence type="ECO:0000313" key="7">
    <source>
        <dbReference type="EMBL" id="PZW34382.1"/>
    </source>
</evidence>
<dbReference type="PROSITE" id="PS51379">
    <property type="entry name" value="4FE4S_FER_2"/>
    <property type="match status" value="1"/>
</dbReference>
<dbReference type="GO" id="GO:0051536">
    <property type="term" value="F:iron-sulfur cluster binding"/>
    <property type="evidence" value="ECO:0007669"/>
    <property type="project" value="UniProtKB-KW"/>
</dbReference>
<dbReference type="AlphaFoldDB" id="A0A326UBI7"/>
<comment type="caution">
    <text evidence="7">The sequence shown here is derived from an EMBL/GenBank/DDBJ whole genome shotgun (WGS) entry which is preliminary data.</text>
</comment>
<protein>
    <submittedName>
        <fullName evidence="7">Ferredoxin</fullName>
    </submittedName>
</protein>
<dbReference type="InterPro" id="IPR051269">
    <property type="entry name" value="Fe-S_cluster_ET"/>
</dbReference>
<evidence type="ECO:0000256" key="5">
    <source>
        <dbReference type="ARBA" id="ARBA00023014"/>
    </source>
</evidence>
<keyword evidence="5" id="KW-0411">Iron-sulfur</keyword>
<evidence type="ECO:0000256" key="1">
    <source>
        <dbReference type="ARBA" id="ARBA00022448"/>
    </source>
</evidence>
<dbReference type="InterPro" id="IPR017896">
    <property type="entry name" value="4Fe4S_Fe-S-bd"/>
</dbReference>
<keyword evidence="4" id="KW-0408">Iron</keyword>
<evidence type="ECO:0000313" key="8">
    <source>
        <dbReference type="Proteomes" id="UP000248806"/>
    </source>
</evidence>
<proteinExistence type="predicted"/>
<keyword evidence="1" id="KW-0813">Transport</keyword>
<feature type="domain" description="4Fe-4S ferredoxin-type" evidence="6">
    <location>
        <begin position="1"/>
        <end position="29"/>
    </location>
</feature>
<keyword evidence="2" id="KW-0479">Metal-binding</keyword>
<keyword evidence="8" id="KW-1185">Reference proteome</keyword>
<dbReference type="SUPFAM" id="SSF54862">
    <property type="entry name" value="4Fe-4S ferredoxins"/>
    <property type="match status" value="1"/>
</dbReference>
<evidence type="ECO:0000256" key="2">
    <source>
        <dbReference type="ARBA" id="ARBA00022723"/>
    </source>
</evidence>
<evidence type="ECO:0000259" key="6">
    <source>
        <dbReference type="PROSITE" id="PS51379"/>
    </source>
</evidence>
<dbReference type="RefSeq" id="WP_111319878.1">
    <property type="nucleotide sequence ID" value="NZ_BIFX01000001.1"/>
</dbReference>
<sequence>MKVTAFTDRCIASGSCVLACPQVFDQRETDGVVRVLQERPPLELLEKVKNAAFACPAQVFTVEDEENTSELIVVEDDSEQA</sequence>
<accession>A0A326UBI7</accession>
<name>A0A326UBI7_THEHA</name>
<reference evidence="7 8" key="1">
    <citation type="submission" date="2018-06" db="EMBL/GenBank/DDBJ databases">
        <title>Genomic Encyclopedia of Archaeal and Bacterial Type Strains, Phase II (KMG-II): from individual species to whole genera.</title>
        <authorList>
            <person name="Goeker M."/>
        </authorList>
    </citation>
    <scope>NUCLEOTIDE SEQUENCE [LARGE SCALE GENOMIC DNA]</scope>
    <source>
        <strain evidence="7 8">ATCC BAA-1881</strain>
    </source>
</reference>
<dbReference type="GO" id="GO:0046872">
    <property type="term" value="F:metal ion binding"/>
    <property type="evidence" value="ECO:0007669"/>
    <property type="project" value="UniProtKB-KW"/>
</dbReference>
<dbReference type="EMBL" id="QKUF01000002">
    <property type="protein sequence ID" value="PZW34382.1"/>
    <property type="molecule type" value="Genomic_DNA"/>
</dbReference>
<dbReference type="OrthoDB" id="9803319at2"/>
<gene>
    <name evidence="7" type="ORF">EI42_01219</name>
</gene>
<organism evidence="7 8">
    <name type="scientific">Thermosporothrix hazakensis</name>
    <dbReference type="NCBI Taxonomy" id="644383"/>
    <lineage>
        <taxon>Bacteria</taxon>
        <taxon>Bacillati</taxon>
        <taxon>Chloroflexota</taxon>
        <taxon>Ktedonobacteria</taxon>
        <taxon>Ktedonobacterales</taxon>
        <taxon>Thermosporotrichaceae</taxon>
        <taxon>Thermosporothrix</taxon>
    </lineage>
</organism>
<evidence type="ECO:0000256" key="3">
    <source>
        <dbReference type="ARBA" id="ARBA00022982"/>
    </source>
</evidence>
<dbReference type="PANTHER" id="PTHR36923:SF3">
    <property type="entry name" value="FERREDOXIN"/>
    <property type="match status" value="1"/>
</dbReference>
<keyword evidence="3" id="KW-0249">Electron transport</keyword>
<dbReference type="Pfam" id="PF13370">
    <property type="entry name" value="Fer4_13"/>
    <property type="match status" value="1"/>
</dbReference>
<dbReference type="Gene3D" id="3.30.70.20">
    <property type="match status" value="1"/>
</dbReference>
<dbReference type="Proteomes" id="UP000248806">
    <property type="component" value="Unassembled WGS sequence"/>
</dbReference>
<dbReference type="PANTHER" id="PTHR36923">
    <property type="entry name" value="FERREDOXIN"/>
    <property type="match status" value="1"/>
</dbReference>
<evidence type="ECO:0000256" key="4">
    <source>
        <dbReference type="ARBA" id="ARBA00023004"/>
    </source>
</evidence>